<dbReference type="EMBL" id="CM044707">
    <property type="protein sequence ID" value="KAI5652633.1"/>
    <property type="molecule type" value="Genomic_DNA"/>
</dbReference>
<comment type="caution">
    <text evidence="1">The sequence shown here is derived from an EMBL/GenBank/DDBJ whole genome shotgun (WGS) entry which is preliminary data.</text>
</comment>
<evidence type="ECO:0000313" key="1">
    <source>
        <dbReference type="EMBL" id="KAI5652633.1"/>
    </source>
</evidence>
<gene>
    <name evidence="1" type="ORF">M9H77_29820</name>
</gene>
<keyword evidence="2" id="KW-1185">Reference proteome</keyword>
<name>A0ACB9ZVI3_CATRO</name>
<organism evidence="1 2">
    <name type="scientific">Catharanthus roseus</name>
    <name type="common">Madagascar periwinkle</name>
    <name type="synonym">Vinca rosea</name>
    <dbReference type="NCBI Taxonomy" id="4058"/>
    <lineage>
        <taxon>Eukaryota</taxon>
        <taxon>Viridiplantae</taxon>
        <taxon>Streptophyta</taxon>
        <taxon>Embryophyta</taxon>
        <taxon>Tracheophyta</taxon>
        <taxon>Spermatophyta</taxon>
        <taxon>Magnoliopsida</taxon>
        <taxon>eudicotyledons</taxon>
        <taxon>Gunneridae</taxon>
        <taxon>Pentapetalae</taxon>
        <taxon>asterids</taxon>
        <taxon>lamiids</taxon>
        <taxon>Gentianales</taxon>
        <taxon>Apocynaceae</taxon>
        <taxon>Rauvolfioideae</taxon>
        <taxon>Vinceae</taxon>
        <taxon>Catharanthinae</taxon>
        <taxon>Catharanthus</taxon>
    </lineage>
</organism>
<reference evidence="2" key="1">
    <citation type="journal article" date="2023" name="Nat. Plants">
        <title>Single-cell RNA sequencing provides a high-resolution roadmap for understanding the multicellular compartmentation of specialized metabolism.</title>
        <authorList>
            <person name="Sun S."/>
            <person name="Shen X."/>
            <person name="Li Y."/>
            <person name="Li Y."/>
            <person name="Wang S."/>
            <person name="Li R."/>
            <person name="Zhang H."/>
            <person name="Shen G."/>
            <person name="Guo B."/>
            <person name="Wei J."/>
            <person name="Xu J."/>
            <person name="St-Pierre B."/>
            <person name="Chen S."/>
            <person name="Sun C."/>
        </authorList>
    </citation>
    <scope>NUCLEOTIDE SEQUENCE [LARGE SCALE GENOMIC DNA]</scope>
</reference>
<evidence type="ECO:0000313" key="2">
    <source>
        <dbReference type="Proteomes" id="UP001060085"/>
    </source>
</evidence>
<sequence>MDPDPDPLVFYNGYKGIWVWVSSYPTQTHLIESIWVWVRVWSAVDPIHRLGHFADWFGFLLIQSWARVTKSKPRVDQFSLTACIWARPRLTVRVETGRARWISQPSLARPTGDGRGLLEHPLKQRPTSGGRSSSFHTCSFEPPKSFILASFGFTLLYYGYLECFVASLIFIIFPEHSK</sequence>
<protein>
    <submittedName>
        <fullName evidence="1">Uncharacterized protein</fullName>
    </submittedName>
</protein>
<proteinExistence type="predicted"/>
<dbReference type="Proteomes" id="UP001060085">
    <property type="component" value="Linkage Group LG07"/>
</dbReference>
<accession>A0ACB9ZVI3</accession>